<feature type="compositionally biased region" description="Polar residues" evidence="2">
    <location>
        <begin position="409"/>
        <end position="419"/>
    </location>
</feature>
<keyword evidence="5" id="KW-1185">Reference proteome</keyword>
<feature type="domain" description="ACB" evidence="3">
    <location>
        <begin position="8"/>
        <end position="97"/>
    </location>
</feature>
<dbReference type="Pfam" id="PF00887">
    <property type="entry name" value="ACBP"/>
    <property type="match status" value="1"/>
</dbReference>
<organism evidence="4 5">
    <name type="scientific">Scyliorhinus torazame</name>
    <name type="common">Cloudy catshark</name>
    <name type="synonym">Catulus torazame</name>
    <dbReference type="NCBI Taxonomy" id="75743"/>
    <lineage>
        <taxon>Eukaryota</taxon>
        <taxon>Metazoa</taxon>
        <taxon>Chordata</taxon>
        <taxon>Craniata</taxon>
        <taxon>Vertebrata</taxon>
        <taxon>Chondrichthyes</taxon>
        <taxon>Elasmobranchii</taxon>
        <taxon>Galeomorphii</taxon>
        <taxon>Galeoidea</taxon>
        <taxon>Carcharhiniformes</taxon>
        <taxon>Scyliorhinidae</taxon>
        <taxon>Scyliorhinus</taxon>
    </lineage>
</organism>
<evidence type="ECO:0000256" key="1">
    <source>
        <dbReference type="ARBA" id="ARBA00023121"/>
    </source>
</evidence>
<dbReference type="Proteomes" id="UP000288216">
    <property type="component" value="Unassembled WGS sequence"/>
</dbReference>
<dbReference type="Gene3D" id="1.20.80.10">
    <property type="match status" value="1"/>
</dbReference>
<proteinExistence type="predicted"/>
<dbReference type="GO" id="GO:0000062">
    <property type="term" value="F:fatty-acyl-CoA binding"/>
    <property type="evidence" value="ECO:0007669"/>
    <property type="project" value="InterPro"/>
</dbReference>
<dbReference type="PROSITE" id="PS00880">
    <property type="entry name" value="ACB_1"/>
    <property type="match status" value="1"/>
</dbReference>
<feature type="compositionally biased region" description="Basic and acidic residues" evidence="2">
    <location>
        <begin position="220"/>
        <end position="242"/>
    </location>
</feature>
<evidence type="ECO:0000313" key="5">
    <source>
        <dbReference type="Proteomes" id="UP000288216"/>
    </source>
</evidence>
<accession>A0A401NLN1</accession>
<feature type="region of interest" description="Disordered" evidence="2">
    <location>
        <begin position="183"/>
        <end position="243"/>
    </location>
</feature>
<keyword evidence="1" id="KW-0446">Lipid-binding</keyword>
<reference evidence="4 5" key="1">
    <citation type="journal article" date="2018" name="Nat. Ecol. Evol.">
        <title>Shark genomes provide insights into elasmobranch evolution and the origin of vertebrates.</title>
        <authorList>
            <person name="Hara Y"/>
            <person name="Yamaguchi K"/>
            <person name="Onimaru K"/>
            <person name="Kadota M"/>
            <person name="Koyanagi M"/>
            <person name="Keeley SD"/>
            <person name="Tatsumi K"/>
            <person name="Tanaka K"/>
            <person name="Motone F"/>
            <person name="Kageyama Y"/>
            <person name="Nozu R"/>
            <person name="Adachi N"/>
            <person name="Nishimura O"/>
            <person name="Nakagawa R"/>
            <person name="Tanegashima C"/>
            <person name="Kiyatake I"/>
            <person name="Matsumoto R"/>
            <person name="Murakumo K"/>
            <person name="Nishida K"/>
            <person name="Terakita A"/>
            <person name="Kuratani S"/>
            <person name="Sato K"/>
            <person name="Hyodo S Kuraku.S."/>
        </authorList>
    </citation>
    <scope>NUCLEOTIDE SEQUENCE [LARGE SCALE GENOMIC DNA]</scope>
</reference>
<dbReference type="FunFam" id="1.20.80.10:FF:000010">
    <property type="entry name" value="Acyl-CoA-binding domain-containing protein 5"/>
    <property type="match status" value="1"/>
</dbReference>
<dbReference type="OrthoDB" id="71307at2759"/>
<dbReference type="InterPro" id="IPR000582">
    <property type="entry name" value="Acyl-CoA-binding_protein"/>
</dbReference>
<gene>
    <name evidence="4" type="ORF">scyTo_0011373</name>
</gene>
<sequence>MVEVESDCQRQFQAAVSVIQALPKNGSYRPSHEKMLKFYSYYKQATIGPCSISRPGFWDPIGRIKWDAWKALGNMSKKEAMMTYVEEIKQTAQELIDTMPGSEGAEQHFHLFEPLYEVVNDMPRPPGFSPKKVPGENVETPLTLTPHIARNGMLKNHESSMPSEEQNDQEQDVVTNRKAVRFNENEISQDGDSNSETDQANGIYPEDGDFEPELGVSRLDTTEETVRSRLPQEHPSQLHDTTDSSNSYIVTVEVADHNHFTSDSESELFCDSVEELDQDKISAVQSSRSVVERSLDPFSLQDTGPTALFCSVDGSTGRPNVYRSAGGDLPQNQVTQARAANGGGGTALDGGCCEKRKTTFTSPLSGSECLTEEKGRQQVQGGNSWGRGNHPSSDTETSERRGHRGKSTGGPNNISGTNSQLTAPMLENVWTQENFQVAAWSIRADVAVSSNVAFHCSVDSARCSAQKKELKNCELVCFCRGITSSHN</sequence>
<protein>
    <recommendedName>
        <fullName evidence="3">ACB domain-containing protein</fullName>
    </recommendedName>
</protein>
<evidence type="ECO:0000259" key="3">
    <source>
        <dbReference type="PROSITE" id="PS51228"/>
    </source>
</evidence>
<dbReference type="InterPro" id="IPR022408">
    <property type="entry name" value="Acyl-CoA-binding_prot_CS"/>
</dbReference>
<name>A0A401NLN1_SCYTO</name>
<dbReference type="SUPFAM" id="SSF47027">
    <property type="entry name" value="Acyl-CoA binding protein"/>
    <property type="match status" value="1"/>
</dbReference>
<dbReference type="AlphaFoldDB" id="A0A401NLN1"/>
<comment type="caution">
    <text evidence="4">The sequence shown here is derived from an EMBL/GenBank/DDBJ whole genome shotgun (WGS) entry which is preliminary data.</text>
</comment>
<feature type="region of interest" description="Disordered" evidence="2">
    <location>
        <begin position="364"/>
        <end position="419"/>
    </location>
</feature>
<dbReference type="CDD" id="cd00435">
    <property type="entry name" value="ACBP"/>
    <property type="match status" value="1"/>
</dbReference>
<evidence type="ECO:0000256" key="2">
    <source>
        <dbReference type="SAM" id="MobiDB-lite"/>
    </source>
</evidence>
<evidence type="ECO:0000313" key="4">
    <source>
        <dbReference type="EMBL" id="GCB61757.1"/>
    </source>
</evidence>
<dbReference type="STRING" id="75743.A0A401NLN1"/>
<dbReference type="GO" id="GO:0006631">
    <property type="term" value="P:fatty acid metabolic process"/>
    <property type="evidence" value="ECO:0007669"/>
    <property type="project" value="TreeGrafter"/>
</dbReference>
<dbReference type="PANTHER" id="PTHR23310:SF53">
    <property type="entry name" value="ACYL-COA-BINDING DOMAIN-CONTAINING PROTEIN 4"/>
    <property type="match status" value="1"/>
</dbReference>
<dbReference type="EMBL" id="BFAA01005134">
    <property type="protein sequence ID" value="GCB61757.1"/>
    <property type="molecule type" value="Genomic_DNA"/>
</dbReference>
<dbReference type="PRINTS" id="PR00689">
    <property type="entry name" value="ACOABINDINGP"/>
</dbReference>
<dbReference type="PANTHER" id="PTHR23310">
    <property type="entry name" value="ACYL-COA-BINDING PROTEIN, ACBP"/>
    <property type="match status" value="1"/>
</dbReference>
<dbReference type="InterPro" id="IPR014352">
    <property type="entry name" value="FERM/acyl-CoA-bd_prot_sf"/>
</dbReference>
<dbReference type="GO" id="GO:0005737">
    <property type="term" value="C:cytoplasm"/>
    <property type="evidence" value="ECO:0007669"/>
    <property type="project" value="TreeGrafter"/>
</dbReference>
<dbReference type="OMA" id="EAMMTYV"/>
<dbReference type="PROSITE" id="PS51228">
    <property type="entry name" value="ACB_2"/>
    <property type="match status" value="1"/>
</dbReference>
<dbReference type="InterPro" id="IPR035984">
    <property type="entry name" value="Acyl-CoA-binding_sf"/>
</dbReference>